<feature type="domain" description="UspA" evidence="5">
    <location>
        <begin position="167"/>
        <end position="293"/>
    </location>
</feature>
<evidence type="ECO:0000259" key="5">
    <source>
        <dbReference type="Pfam" id="PF00582"/>
    </source>
</evidence>
<dbReference type="PANTHER" id="PTHR47892:SF1">
    <property type="entry name" value="UNIVERSAL STRESS PROTEIN E"/>
    <property type="match status" value="1"/>
</dbReference>
<dbReference type="EMBL" id="PSNW01000004">
    <property type="protein sequence ID" value="PPE74344.1"/>
    <property type="molecule type" value="Genomic_DNA"/>
</dbReference>
<comment type="function">
    <text evidence="4">Required for resistance to DNA-damaging agents.</text>
</comment>
<comment type="subcellular location">
    <subcellularLocation>
        <location evidence="1">Cytoplasm</location>
    </subcellularLocation>
</comment>
<dbReference type="Proteomes" id="UP000238220">
    <property type="component" value="Unassembled WGS sequence"/>
</dbReference>
<evidence type="ECO:0000256" key="1">
    <source>
        <dbReference type="ARBA" id="ARBA00004496"/>
    </source>
</evidence>
<dbReference type="GO" id="GO:0005737">
    <property type="term" value="C:cytoplasm"/>
    <property type="evidence" value="ECO:0007669"/>
    <property type="project" value="UniProtKB-SubCell"/>
</dbReference>
<dbReference type="OrthoDB" id="239260at2"/>
<evidence type="ECO:0000256" key="3">
    <source>
        <dbReference type="ARBA" id="ARBA00022490"/>
    </source>
</evidence>
<dbReference type="Pfam" id="PF00582">
    <property type="entry name" value="Usp"/>
    <property type="match status" value="1"/>
</dbReference>
<proteinExistence type="inferred from homology"/>
<dbReference type="RefSeq" id="WP_104230232.1">
    <property type="nucleotide sequence ID" value="NZ_PSNW01000004.1"/>
</dbReference>
<protein>
    <recommendedName>
        <fullName evidence="5">UspA domain-containing protein</fullName>
    </recommendedName>
</protein>
<evidence type="ECO:0000256" key="4">
    <source>
        <dbReference type="ARBA" id="ARBA00037131"/>
    </source>
</evidence>
<dbReference type="PANTHER" id="PTHR47892">
    <property type="entry name" value="UNIVERSAL STRESS PROTEIN E"/>
    <property type="match status" value="1"/>
</dbReference>
<evidence type="ECO:0000256" key="2">
    <source>
        <dbReference type="ARBA" id="ARBA00008791"/>
    </source>
</evidence>
<reference evidence="6 7" key="1">
    <citation type="submission" date="2018-02" db="EMBL/GenBank/DDBJ databases">
        <title>Genome sequencing of Solimonas sp. HR-BB.</title>
        <authorList>
            <person name="Lee Y."/>
            <person name="Jeon C.O."/>
        </authorList>
    </citation>
    <scope>NUCLEOTIDE SEQUENCE [LARGE SCALE GENOMIC DNA]</scope>
    <source>
        <strain evidence="6 7">HR-BB</strain>
    </source>
</reference>
<dbReference type="SUPFAM" id="SSF52402">
    <property type="entry name" value="Adenine nucleotide alpha hydrolases-like"/>
    <property type="match status" value="2"/>
</dbReference>
<evidence type="ECO:0000313" key="6">
    <source>
        <dbReference type="EMBL" id="PPE74344.1"/>
    </source>
</evidence>
<comment type="caution">
    <text evidence="6">The sequence shown here is derived from an EMBL/GenBank/DDBJ whole genome shotgun (WGS) entry which is preliminary data.</text>
</comment>
<comment type="similarity">
    <text evidence="2">Belongs to the universal stress protein A family.</text>
</comment>
<dbReference type="Gene3D" id="3.40.50.12370">
    <property type="match status" value="1"/>
</dbReference>
<gene>
    <name evidence="6" type="ORF">C3942_09985</name>
</gene>
<sequence length="320" mass="35006">MSALERILVVLEQEPWHNAALRRGTELARRSGAALHLCVFDHEPMVEAYGDDLESGIRRAAIGQFVDSRLRRLAAEAAALADSGLRVDCDVLWAPRPHQAVIARCLGLKPDLVIVSAGSAAEALRPLAWKLLRLIPADLMLVRDESPLLPRRMVAAVDVCNSRLHPTPLNDALVGSALRLGRYAEAELHLAHVVPFIPAGDLVAQRLRRGYELRIEADLESFHSFAAQRGVPPERLHTLSGDPAAGLAAFIARSGADLVALGSIYRSAWDRFMMGSTAEGLIAGLRCDVLMVKEPEFGSALARHADLARWQRALEWDRQA</sequence>
<keyword evidence="3" id="KW-0963">Cytoplasm</keyword>
<dbReference type="AlphaFoldDB" id="A0A2S5TH91"/>
<dbReference type="InterPro" id="IPR006016">
    <property type="entry name" value="UspA"/>
</dbReference>
<evidence type="ECO:0000313" key="7">
    <source>
        <dbReference type="Proteomes" id="UP000238220"/>
    </source>
</evidence>
<keyword evidence="7" id="KW-1185">Reference proteome</keyword>
<organism evidence="6 7">
    <name type="scientific">Solimonas fluminis</name>
    <dbReference type="NCBI Taxonomy" id="2086571"/>
    <lineage>
        <taxon>Bacteria</taxon>
        <taxon>Pseudomonadati</taxon>
        <taxon>Pseudomonadota</taxon>
        <taxon>Gammaproteobacteria</taxon>
        <taxon>Nevskiales</taxon>
        <taxon>Nevskiaceae</taxon>
        <taxon>Solimonas</taxon>
    </lineage>
</organism>
<accession>A0A2S5TH91</accession>
<name>A0A2S5TH91_9GAMM</name>